<proteinExistence type="inferred from homology"/>
<comment type="caution">
    <text evidence="12">The sequence shown here is derived from an EMBL/GenBank/DDBJ whole genome shotgun (WGS) entry which is preliminary data.</text>
</comment>
<feature type="transmembrane region" description="Helical" evidence="10">
    <location>
        <begin position="344"/>
        <end position="366"/>
    </location>
</feature>
<dbReference type="Proteomes" id="UP001500621">
    <property type="component" value="Unassembled WGS sequence"/>
</dbReference>
<evidence type="ECO:0000259" key="11">
    <source>
        <dbReference type="PROSITE" id="PS50850"/>
    </source>
</evidence>
<reference evidence="13" key="1">
    <citation type="journal article" date="2019" name="Int. J. Syst. Evol. Microbiol.">
        <title>The Global Catalogue of Microorganisms (GCM) 10K type strain sequencing project: providing services to taxonomists for standard genome sequencing and annotation.</title>
        <authorList>
            <consortium name="The Broad Institute Genomics Platform"/>
            <consortium name="The Broad Institute Genome Sequencing Center for Infectious Disease"/>
            <person name="Wu L."/>
            <person name="Ma J."/>
        </authorList>
    </citation>
    <scope>NUCLEOTIDE SEQUENCE [LARGE SCALE GENOMIC DNA]</scope>
    <source>
        <strain evidence="13">JCM 18127</strain>
    </source>
</reference>
<dbReference type="Pfam" id="PF07690">
    <property type="entry name" value="MFS_1"/>
    <property type="match status" value="1"/>
</dbReference>
<evidence type="ECO:0000313" key="13">
    <source>
        <dbReference type="Proteomes" id="UP001500621"/>
    </source>
</evidence>
<comment type="similarity">
    <text evidence="7">Belongs to the major facilitator superfamily. Drug:H(+) antiporter-3 (DHA3) (TC 2.A.1.21) family.</text>
</comment>
<evidence type="ECO:0000256" key="4">
    <source>
        <dbReference type="ARBA" id="ARBA00022692"/>
    </source>
</evidence>
<gene>
    <name evidence="12" type="ORF">GCM10023226_39850</name>
</gene>
<evidence type="ECO:0000256" key="2">
    <source>
        <dbReference type="ARBA" id="ARBA00022448"/>
    </source>
</evidence>
<evidence type="ECO:0000256" key="10">
    <source>
        <dbReference type="SAM" id="Phobius"/>
    </source>
</evidence>
<keyword evidence="2" id="KW-0813">Transport</keyword>
<protein>
    <recommendedName>
        <fullName evidence="8">Multidrug efflux pump Tap</fullName>
    </recommendedName>
</protein>
<feature type="transmembrane region" description="Helical" evidence="10">
    <location>
        <begin position="179"/>
        <end position="200"/>
    </location>
</feature>
<keyword evidence="4 10" id="KW-0812">Transmembrane</keyword>
<evidence type="ECO:0000313" key="12">
    <source>
        <dbReference type="EMBL" id="GAA4697434.1"/>
    </source>
</evidence>
<evidence type="ECO:0000256" key="3">
    <source>
        <dbReference type="ARBA" id="ARBA00022475"/>
    </source>
</evidence>
<keyword evidence="5 10" id="KW-1133">Transmembrane helix</keyword>
<dbReference type="InterPro" id="IPR011701">
    <property type="entry name" value="MFS"/>
</dbReference>
<feature type="transmembrane region" description="Helical" evidence="10">
    <location>
        <begin position="49"/>
        <end position="70"/>
    </location>
</feature>
<name>A0ABP8WXZ7_9ACTN</name>
<dbReference type="SUPFAM" id="SSF103473">
    <property type="entry name" value="MFS general substrate transporter"/>
    <property type="match status" value="1"/>
</dbReference>
<keyword evidence="3" id="KW-1003">Cell membrane</keyword>
<evidence type="ECO:0000256" key="8">
    <source>
        <dbReference type="ARBA" id="ARBA00040914"/>
    </source>
</evidence>
<feature type="transmembrane region" description="Helical" evidence="10">
    <location>
        <begin position="221"/>
        <end position="244"/>
    </location>
</feature>
<evidence type="ECO:0000256" key="1">
    <source>
        <dbReference type="ARBA" id="ARBA00004429"/>
    </source>
</evidence>
<dbReference type="PANTHER" id="PTHR23513">
    <property type="entry name" value="INTEGRAL MEMBRANE EFFLUX PROTEIN-RELATED"/>
    <property type="match status" value="1"/>
</dbReference>
<feature type="transmembrane region" description="Helical" evidence="10">
    <location>
        <begin position="256"/>
        <end position="278"/>
    </location>
</feature>
<dbReference type="PROSITE" id="PS50850">
    <property type="entry name" value="MFS"/>
    <property type="match status" value="1"/>
</dbReference>
<feature type="transmembrane region" description="Helical" evidence="10">
    <location>
        <begin position="285"/>
        <end position="304"/>
    </location>
</feature>
<keyword evidence="6 10" id="KW-0472">Membrane</keyword>
<feature type="region of interest" description="Disordered" evidence="9">
    <location>
        <begin position="401"/>
        <end position="426"/>
    </location>
</feature>
<evidence type="ECO:0000256" key="6">
    <source>
        <dbReference type="ARBA" id="ARBA00023136"/>
    </source>
</evidence>
<evidence type="ECO:0000256" key="7">
    <source>
        <dbReference type="ARBA" id="ARBA00038075"/>
    </source>
</evidence>
<dbReference type="Gene3D" id="1.20.1250.20">
    <property type="entry name" value="MFS general substrate transporter like domains"/>
    <property type="match status" value="1"/>
</dbReference>
<dbReference type="PANTHER" id="PTHR23513:SF9">
    <property type="entry name" value="ENTEROBACTIN EXPORTER ENTS"/>
    <property type="match status" value="1"/>
</dbReference>
<dbReference type="InterPro" id="IPR020846">
    <property type="entry name" value="MFS_dom"/>
</dbReference>
<feature type="transmembrane region" description="Helical" evidence="10">
    <location>
        <begin position="310"/>
        <end position="332"/>
    </location>
</feature>
<evidence type="ECO:0000256" key="9">
    <source>
        <dbReference type="SAM" id="MobiDB-lite"/>
    </source>
</evidence>
<organism evidence="12 13">
    <name type="scientific">Nocardioides nanhaiensis</name>
    <dbReference type="NCBI Taxonomy" id="1476871"/>
    <lineage>
        <taxon>Bacteria</taxon>
        <taxon>Bacillati</taxon>
        <taxon>Actinomycetota</taxon>
        <taxon>Actinomycetes</taxon>
        <taxon>Propionibacteriales</taxon>
        <taxon>Nocardioidaceae</taxon>
        <taxon>Nocardioides</taxon>
    </lineage>
</organism>
<evidence type="ECO:0000256" key="5">
    <source>
        <dbReference type="ARBA" id="ARBA00022989"/>
    </source>
</evidence>
<feature type="transmembrane region" description="Helical" evidence="10">
    <location>
        <begin position="21"/>
        <end position="43"/>
    </location>
</feature>
<feature type="transmembrane region" description="Helical" evidence="10">
    <location>
        <begin position="153"/>
        <end position="173"/>
    </location>
</feature>
<feature type="transmembrane region" description="Helical" evidence="10">
    <location>
        <begin position="372"/>
        <end position="391"/>
    </location>
</feature>
<feature type="domain" description="Major facilitator superfamily (MFS) profile" evidence="11">
    <location>
        <begin position="217"/>
        <end position="426"/>
    </location>
</feature>
<dbReference type="InterPro" id="IPR036259">
    <property type="entry name" value="MFS_trans_sf"/>
</dbReference>
<dbReference type="RefSeq" id="WP_345271600.1">
    <property type="nucleotide sequence ID" value="NZ_BAABIM010000005.1"/>
</dbReference>
<keyword evidence="13" id="KW-1185">Reference proteome</keyword>
<accession>A0ABP8WXZ7</accession>
<dbReference type="EMBL" id="BAABIM010000005">
    <property type="protein sequence ID" value="GAA4697434.1"/>
    <property type="molecule type" value="Genomic_DNA"/>
</dbReference>
<sequence>MSSTAPAPVVGSNRLAVPLFVAAEGFSLFGNAAIGIVLPWLVLQRTGEVSVAGLVAAAAGVPAVLAALLGGQLVDRVGQRRMAVLADVGSATAVAALAVVDLVAGLTVGWFVVLGIAGALFDVPGMTARETMMGRVAATGGVALDTLASVRQAVFGLAFLTGPALAGLLLAVLDPVDVVWLTAGCSAAAALCTLALPLVGRATPAEGDDVGGLATVAGSPVLRALLLISFGSAVVVAPVVALLLPAHFAALDSPGLLGLTMSAFAVGSVLGAVGYAVTARRSRRLAYVVGVGLQTLGLALVAVLEGFWVVAAGTAVLGVGSGMLSPIFLVAFTELVPEHVRGRVLGLFNALALVASPLGIGLAALLLTRVPLGTAAVVVVACWSVVALFSLTSRAMRTVVAPRDPTPAPTDPTPQEAAGADDQPAR</sequence>
<comment type="subcellular location">
    <subcellularLocation>
        <location evidence="1">Cell inner membrane</location>
        <topology evidence="1">Multi-pass membrane protein</topology>
    </subcellularLocation>
</comment>